<gene>
    <name evidence="2" type="ORF">FM105_12675</name>
</gene>
<dbReference type="InterPro" id="IPR003615">
    <property type="entry name" value="HNH_nuc"/>
</dbReference>
<evidence type="ECO:0000259" key="1">
    <source>
        <dbReference type="SMART" id="SM00507"/>
    </source>
</evidence>
<dbReference type="PANTHER" id="PTHR33877:SF2">
    <property type="entry name" value="OS07G0170200 PROTEIN"/>
    <property type="match status" value="1"/>
</dbReference>
<keyword evidence="2" id="KW-0540">Nuclease</keyword>
<sequence length="185" mass="20664">MKTLVLNAGYEPMSVVSFKRAVVLVLTGKAAVVQSDDAVPIRSESLELDRPSVIILTRYVKPPRNRRVMLSRRGVLRRDGHLCAYCGAHATTIDHVLPRSRGGQNTWTNLVACCRACNCRKSNRTPEEMRWKLRFTPAPPRVGRFWLREIDEPVEEWRPFLVPDGQRSGRAAVTTTSAAVSAPAA</sequence>
<organism evidence="2 3">
    <name type="scientific">Brevibacterium yomogidense</name>
    <dbReference type="NCBI Taxonomy" id="946573"/>
    <lineage>
        <taxon>Bacteria</taxon>
        <taxon>Bacillati</taxon>
        <taxon>Actinomycetota</taxon>
        <taxon>Actinomycetes</taxon>
        <taxon>Micrococcales</taxon>
        <taxon>Brevibacteriaceae</taxon>
        <taxon>Brevibacterium</taxon>
    </lineage>
</organism>
<dbReference type="AlphaFoldDB" id="A0A1X6XM94"/>
<dbReference type="Proteomes" id="UP000196581">
    <property type="component" value="Unassembled WGS sequence"/>
</dbReference>
<evidence type="ECO:0000313" key="2">
    <source>
        <dbReference type="EMBL" id="SLN00455.1"/>
    </source>
</evidence>
<accession>A0A1X6XM94</accession>
<dbReference type="SMART" id="SM00507">
    <property type="entry name" value="HNHc"/>
    <property type="match status" value="1"/>
</dbReference>
<dbReference type="CDD" id="cd00085">
    <property type="entry name" value="HNHc"/>
    <property type="match status" value="1"/>
</dbReference>
<proteinExistence type="predicted"/>
<keyword evidence="2" id="KW-0255">Endonuclease</keyword>
<feature type="domain" description="HNH nuclease" evidence="1">
    <location>
        <begin position="70"/>
        <end position="119"/>
    </location>
</feature>
<dbReference type="GO" id="GO:0004519">
    <property type="term" value="F:endonuclease activity"/>
    <property type="evidence" value="ECO:0007669"/>
    <property type="project" value="UniProtKB-KW"/>
</dbReference>
<dbReference type="Gene3D" id="1.10.30.50">
    <property type="match status" value="1"/>
</dbReference>
<evidence type="ECO:0000313" key="3">
    <source>
        <dbReference type="Proteomes" id="UP000196581"/>
    </source>
</evidence>
<protein>
    <submittedName>
        <fullName evidence="2">HNH endonuclease family protein</fullName>
    </submittedName>
</protein>
<dbReference type="EMBL" id="FWFF01000020">
    <property type="protein sequence ID" value="SLN00455.1"/>
    <property type="molecule type" value="Genomic_DNA"/>
</dbReference>
<dbReference type="Pfam" id="PF14279">
    <property type="entry name" value="HNH_5"/>
    <property type="match status" value="1"/>
</dbReference>
<reference evidence="3" key="1">
    <citation type="submission" date="2017-02" db="EMBL/GenBank/DDBJ databases">
        <authorList>
            <person name="Dridi B."/>
        </authorList>
    </citation>
    <scope>NUCLEOTIDE SEQUENCE [LARGE SCALE GENOMIC DNA]</scope>
    <source>
        <strain evidence="3">B Co 03.10</strain>
    </source>
</reference>
<dbReference type="InterPro" id="IPR052892">
    <property type="entry name" value="NA-targeting_endonuclease"/>
</dbReference>
<keyword evidence="3" id="KW-1185">Reference proteome</keyword>
<dbReference type="InterPro" id="IPR029471">
    <property type="entry name" value="HNH_5"/>
</dbReference>
<name>A0A1X6XM94_9MICO</name>
<keyword evidence="2" id="KW-0378">Hydrolase</keyword>
<dbReference type="PANTHER" id="PTHR33877">
    <property type="entry name" value="SLL1193 PROTEIN"/>
    <property type="match status" value="1"/>
</dbReference>
<dbReference type="RefSeq" id="WP_087008753.1">
    <property type="nucleotide sequence ID" value="NZ_FWFF01000020.1"/>
</dbReference>